<organism evidence="1 2">
    <name type="scientific">Pontibacter qinzhouensis</name>
    <dbReference type="NCBI Taxonomy" id="2603253"/>
    <lineage>
        <taxon>Bacteria</taxon>
        <taxon>Pseudomonadati</taxon>
        <taxon>Bacteroidota</taxon>
        <taxon>Cytophagia</taxon>
        <taxon>Cytophagales</taxon>
        <taxon>Hymenobacteraceae</taxon>
        <taxon>Pontibacter</taxon>
    </lineage>
</organism>
<dbReference type="AlphaFoldDB" id="A0A5C8JJD4"/>
<sequence length="132" mass="15553">MILFQSHAIRLNYAPSTDILTADLSVEHEFYLLEIREVLRTISDAVRHYDVKRLLMDSRKRMLQIDKESYAQLMIEFASELNGTRLQKFGRLRSGVASREDLALYIQEQVAHNFTLRSFTDKDKAYEWLLQP</sequence>
<name>A0A5C8JJD4_9BACT</name>
<comment type="caution">
    <text evidence="1">The sequence shown here is derived from an EMBL/GenBank/DDBJ whole genome shotgun (WGS) entry which is preliminary data.</text>
</comment>
<evidence type="ECO:0008006" key="3">
    <source>
        <dbReference type="Google" id="ProtNLM"/>
    </source>
</evidence>
<accession>A0A5C8JJD4</accession>
<evidence type="ECO:0000313" key="2">
    <source>
        <dbReference type="Proteomes" id="UP000321926"/>
    </source>
</evidence>
<dbReference type="OrthoDB" id="852207at2"/>
<protein>
    <recommendedName>
        <fullName evidence="3">STAS/SEC14 domain-containing protein</fullName>
    </recommendedName>
</protein>
<evidence type="ECO:0000313" key="1">
    <source>
        <dbReference type="EMBL" id="TXK36697.1"/>
    </source>
</evidence>
<gene>
    <name evidence="1" type="ORF">FVR03_17105</name>
</gene>
<dbReference type="Proteomes" id="UP000321926">
    <property type="component" value="Unassembled WGS sequence"/>
</dbReference>
<dbReference type="EMBL" id="VRTY01000073">
    <property type="protein sequence ID" value="TXK36697.1"/>
    <property type="molecule type" value="Genomic_DNA"/>
</dbReference>
<proteinExistence type="predicted"/>
<reference evidence="1 2" key="1">
    <citation type="submission" date="2019-08" db="EMBL/GenBank/DDBJ databases">
        <authorList>
            <person name="Shi S."/>
        </authorList>
    </citation>
    <scope>NUCLEOTIDE SEQUENCE [LARGE SCALE GENOMIC DNA]</scope>
    <source>
        <strain evidence="1 2">GY10130</strain>
    </source>
</reference>
<dbReference type="RefSeq" id="WP_147922981.1">
    <property type="nucleotide sequence ID" value="NZ_VRTY01000073.1"/>
</dbReference>
<keyword evidence="2" id="KW-1185">Reference proteome</keyword>